<dbReference type="Gene3D" id="3.40.50.11350">
    <property type="match status" value="1"/>
</dbReference>
<sequence>MLEKLMVPSKCLALIAIAVLALNSLLQLNTDPYLQQQQQQQQYTEDNESNNLRASSGDYELEQALPEETSEQLTLRILNRRDKERRMEDTNLPYTNNQNQQIISSSGMEPSYICNRPADLGAPAQHATCPGSTTNSNKLILLDGTDTYGRTGNNLMEFLHALQYSRDNDIQLGVKYGSWAMRLLPRMWLSVTGDQSQWEEQFEKALCIKIIHKTVELREYDVIPIDTKSLLLYKSNQSLGEYASFQQQAIRTLFQNYNTGEGTTLAGYGTRNMCEGIDALFGKDSASAIYSVIHIRQLEKVGYAILAAVSKHTGCDPRAAIEMRPDYIRTILKPLGMLNHPIVVISDNQNIEAIQRLLDDPEIGPRIVLVPEEAAWSGGDMTLGVMSNVFIGNPASSFSGFVAKSRLALGKGHTYLFRARDNEGKWSTVCGDSCVFYKEVNHF</sequence>
<dbReference type="Proteomes" id="UP001224775">
    <property type="component" value="Unassembled WGS sequence"/>
</dbReference>
<accession>A0AAD8YIE2</accession>
<name>A0AAD8YIE2_9STRA</name>
<evidence type="ECO:0000313" key="1">
    <source>
        <dbReference type="EMBL" id="KAK1745771.1"/>
    </source>
</evidence>
<protein>
    <submittedName>
        <fullName evidence="1">Uncharacterized protein</fullName>
    </submittedName>
</protein>
<dbReference type="AlphaFoldDB" id="A0AAD8YIE2"/>
<comment type="caution">
    <text evidence="1">The sequence shown here is derived from an EMBL/GenBank/DDBJ whole genome shotgun (WGS) entry which is preliminary data.</text>
</comment>
<evidence type="ECO:0000313" key="2">
    <source>
        <dbReference type="Proteomes" id="UP001224775"/>
    </source>
</evidence>
<gene>
    <name evidence="1" type="ORF">QTG54_003695</name>
</gene>
<organism evidence="1 2">
    <name type="scientific">Skeletonema marinoi</name>
    <dbReference type="NCBI Taxonomy" id="267567"/>
    <lineage>
        <taxon>Eukaryota</taxon>
        <taxon>Sar</taxon>
        <taxon>Stramenopiles</taxon>
        <taxon>Ochrophyta</taxon>
        <taxon>Bacillariophyta</taxon>
        <taxon>Coscinodiscophyceae</taxon>
        <taxon>Thalassiosirophycidae</taxon>
        <taxon>Thalassiosirales</taxon>
        <taxon>Skeletonemataceae</taxon>
        <taxon>Skeletonema</taxon>
        <taxon>Skeletonema marinoi-dohrnii complex</taxon>
    </lineage>
</organism>
<reference evidence="1" key="1">
    <citation type="submission" date="2023-06" db="EMBL/GenBank/DDBJ databases">
        <title>Survivors Of The Sea: Transcriptome response of Skeletonema marinoi to long-term dormancy.</title>
        <authorList>
            <person name="Pinder M.I.M."/>
            <person name="Kourtchenko O."/>
            <person name="Robertson E.K."/>
            <person name="Larsson T."/>
            <person name="Maumus F."/>
            <person name="Osuna-Cruz C.M."/>
            <person name="Vancaester E."/>
            <person name="Stenow R."/>
            <person name="Vandepoele K."/>
            <person name="Ploug H."/>
            <person name="Bruchert V."/>
            <person name="Godhe A."/>
            <person name="Topel M."/>
        </authorList>
    </citation>
    <scope>NUCLEOTIDE SEQUENCE</scope>
    <source>
        <strain evidence="1">R05AC</strain>
    </source>
</reference>
<dbReference type="EMBL" id="JATAAI010000005">
    <property type="protein sequence ID" value="KAK1745771.1"/>
    <property type="molecule type" value="Genomic_DNA"/>
</dbReference>
<proteinExistence type="predicted"/>
<keyword evidence="2" id="KW-1185">Reference proteome</keyword>